<feature type="signal peptide" evidence="1">
    <location>
        <begin position="1"/>
        <end position="28"/>
    </location>
</feature>
<name>A0ABT8HG09_MYCAO</name>
<evidence type="ECO:0000313" key="2">
    <source>
        <dbReference type="EMBL" id="MDN4519703.1"/>
    </source>
</evidence>
<keyword evidence="1" id="KW-0732">Signal</keyword>
<feature type="chain" id="PRO_5045527105" evidence="1">
    <location>
        <begin position="29"/>
        <end position="80"/>
    </location>
</feature>
<gene>
    <name evidence="2" type="ORF">QYF68_18065</name>
</gene>
<dbReference type="Proteomes" id="UP001172687">
    <property type="component" value="Unassembled WGS sequence"/>
</dbReference>
<reference evidence="2" key="1">
    <citation type="submission" date="2023-07" db="EMBL/GenBank/DDBJ databases">
        <title>Degradation of tert-butanol by M. austroafricanum TBA100.</title>
        <authorList>
            <person name="Helbich S."/>
            <person name="Vainshtein Y."/>
        </authorList>
    </citation>
    <scope>NUCLEOTIDE SEQUENCE</scope>
    <source>
        <strain evidence="2">TBA100</strain>
    </source>
</reference>
<sequence>MSIRFRIIAAVIGAAALVGAVGVDVAQAGTFPKGGTYHDGGEGATVEPAPDPTTLATASFAPQIHAQAPCGATPWGGGCG</sequence>
<organism evidence="2 3">
    <name type="scientific">Mycolicibacterium austroafricanum</name>
    <name type="common">Mycobacterium austroafricanum</name>
    <dbReference type="NCBI Taxonomy" id="39687"/>
    <lineage>
        <taxon>Bacteria</taxon>
        <taxon>Bacillati</taxon>
        <taxon>Actinomycetota</taxon>
        <taxon>Actinomycetes</taxon>
        <taxon>Mycobacteriales</taxon>
        <taxon>Mycobacteriaceae</taxon>
        <taxon>Mycolicibacterium</taxon>
    </lineage>
</organism>
<evidence type="ECO:0000313" key="3">
    <source>
        <dbReference type="Proteomes" id="UP001172687"/>
    </source>
</evidence>
<comment type="caution">
    <text evidence="2">The sequence shown here is derived from an EMBL/GenBank/DDBJ whole genome shotgun (WGS) entry which is preliminary data.</text>
</comment>
<accession>A0ABT8HG09</accession>
<proteinExistence type="predicted"/>
<dbReference type="RefSeq" id="WP_011780979.1">
    <property type="nucleotide sequence ID" value="NZ_CP070380.1"/>
</dbReference>
<keyword evidence="3" id="KW-1185">Reference proteome</keyword>
<dbReference type="EMBL" id="JAUHTC010000060">
    <property type="protein sequence ID" value="MDN4519703.1"/>
    <property type="molecule type" value="Genomic_DNA"/>
</dbReference>
<evidence type="ECO:0000256" key="1">
    <source>
        <dbReference type="SAM" id="SignalP"/>
    </source>
</evidence>
<protein>
    <submittedName>
        <fullName evidence="2">Uncharacterized protein</fullName>
    </submittedName>
</protein>